<evidence type="ECO:0000256" key="1">
    <source>
        <dbReference type="SAM" id="MobiDB-lite"/>
    </source>
</evidence>
<dbReference type="VEuPathDB" id="TriTrypDB:TvY486_0040180"/>
<feature type="chain" id="PRO_5003395100" description="Trypanosome variant surface glycoprotein A-type N-terminal domain-containing protein" evidence="2">
    <location>
        <begin position="26"/>
        <end position="315"/>
    </location>
</feature>
<evidence type="ECO:0000313" key="3">
    <source>
        <dbReference type="EMBL" id="CCD21103.1"/>
    </source>
</evidence>
<gene>
    <name evidence="3" type="ORF">TvY486_0040180</name>
</gene>
<evidence type="ECO:0000313" key="4">
    <source>
        <dbReference type="Proteomes" id="UP000009027"/>
    </source>
</evidence>
<feature type="region of interest" description="Disordered" evidence="1">
    <location>
        <begin position="99"/>
        <end position="122"/>
    </location>
</feature>
<accession>F9WU55</accession>
<feature type="compositionally biased region" description="Basic residues" evidence="1">
    <location>
        <begin position="304"/>
        <end position="315"/>
    </location>
</feature>
<feature type="compositionally biased region" description="Basic and acidic residues" evidence="1">
    <location>
        <begin position="273"/>
        <end position="289"/>
    </location>
</feature>
<protein>
    <recommendedName>
        <fullName evidence="5">Trypanosome variant surface glycoprotein A-type N-terminal domain-containing protein</fullName>
    </recommendedName>
</protein>
<dbReference type="SUPFAM" id="SSF58087">
    <property type="entry name" value="Variant surface glycoprotein (N-terminal domain)"/>
    <property type="match status" value="1"/>
</dbReference>
<evidence type="ECO:0000256" key="2">
    <source>
        <dbReference type="SAM" id="SignalP"/>
    </source>
</evidence>
<feature type="region of interest" description="Disordered" evidence="1">
    <location>
        <begin position="273"/>
        <end position="315"/>
    </location>
</feature>
<proteinExistence type="predicted"/>
<feature type="signal peptide" evidence="2">
    <location>
        <begin position="1"/>
        <end position="25"/>
    </location>
</feature>
<dbReference type="AlphaFoldDB" id="F9WU55"/>
<dbReference type="Gene3D" id="3.90.150.10">
    <property type="entry name" value="Variant Surface Glycoprotein, subunit A domain 1"/>
    <property type="match status" value="1"/>
</dbReference>
<organism evidence="3 4">
    <name type="scientific">Trypanosoma vivax (strain Y486)</name>
    <dbReference type="NCBI Taxonomy" id="1055687"/>
    <lineage>
        <taxon>Eukaryota</taxon>
        <taxon>Discoba</taxon>
        <taxon>Euglenozoa</taxon>
        <taxon>Kinetoplastea</taxon>
        <taxon>Metakinetoplastina</taxon>
        <taxon>Trypanosomatida</taxon>
        <taxon>Trypanosomatidae</taxon>
        <taxon>Trypanosoma</taxon>
        <taxon>Duttonella</taxon>
    </lineage>
</organism>
<evidence type="ECO:0008006" key="5">
    <source>
        <dbReference type="Google" id="ProtNLM"/>
    </source>
</evidence>
<keyword evidence="2" id="KW-0732">Signal</keyword>
<name>F9WU55_TRYVY</name>
<dbReference type="Proteomes" id="UP000009027">
    <property type="component" value="Unassembled WGS sequence"/>
</dbReference>
<sequence length="315" mass="33407">MGMTFGLAASLFGACIAFFAGDAAATHGTGVAITTGQATKICKLAGALRVAAEKAREVKERALLFGSGFDGKDAEAALMALERVAHALDESDQAVIEGKGVGDDRTYPTSSSGQGTKGEGEPREWVVKWLRARRAAAGQALNAAIAEERATAFARQITEFIQLFFKVTGTNGRGCIVDGSNTATEADIKGCEEDQEQALQQAKTIIRIAPGHNTSHALKKAIEQLEKTKAITENNGQKGANVCPLTTGGTGSNTHAFLAAEATATLGHFWGHDGGRDTQHRGGKDKFQDYNRIQRRKGTDTGRRTRASGHTHARR</sequence>
<reference evidence="3 4" key="1">
    <citation type="journal article" date="2012" name="Proc. Natl. Acad. Sci. U.S.A.">
        <title>Antigenic diversity is generated by distinct evolutionary mechanisms in African trypanosome species.</title>
        <authorList>
            <person name="Jackson A.P."/>
            <person name="Berry A."/>
            <person name="Aslett M."/>
            <person name="Allison H.C."/>
            <person name="Burton P."/>
            <person name="Vavrova-Anderson J."/>
            <person name="Brown R."/>
            <person name="Browne H."/>
            <person name="Corton N."/>
            <person name="Hauser H."/>
            <person name="Gamble J."/>
            <person name="Gilderthorp R."/>
            <person name="Marcello L."/>
            <person name="McQuillan J."/>
            <person name="Otto T.D."/>
            <person name="Quail M.A."/>
            <person name="Sanders M.J."/>
            <person name="van Tonder A."/>
            <person name="Ginger M.L."/>
            <person name="Field M.C."/>
            <person name="Barry J.D."/>
            <person name="Hertz-Fowler C."/>
            <person name="Berriman M."/>
        </authorList>
    </citation>
    <scope>NUCLEOTIDE SEQUENCE</scope>
    <source>
        <strain evidence="3 4">Y486</strain>
    </source>
</reference>
<keyword evidence="4" id="KW-1185">Reference proteome</keyword>
<dbReference type="EMBL" id="CAEX01007007">
    <property type="protein sequence ID" value="CCD21103.1"/>
    <property type="molecule type" value="Genomic_DNA"/>
</dbReference>